<dbReference type="GO" id="GO:0016887">
    <property type="term" value="F:ATP hydrolysis activity"/>
    <property type="evidence" value="ECO:0007669"/>
    <property type="project" value="InterPro"/>
</dbReference>
<feature type="transmembrane region" description="Helical" evidence="8">
    <location>
        <begin position="272"/>
        <end position="290"/>
    </location>
</feature>
<organism evidence="11 12">
    <name type="scientific">Methanobacterium formicicum</name>
    <dbReference type="NCBI Taxonomy" id="2162"/>
    <lineage>
        <taxon>Archaea</taxon>
        <taxon>Methanobacteriati</taxon>
        <taxon>Methanobacteriota</taxon>
        <taxon>Methanomada group</taxon>
        <taxon>Methanobacteria</taxon>
        <taxon>Methanobacteriales</taxon>
        <taxon>Methanobacteriaceae</taxon>
        <taxon>Methanobacterium</taxon>
    </lineage>
</organism>
<evidence type="ECO:0000256" key="3">
    <source>
        <dbReference type="ARBA" id="ARBA00022692"/>
    </source>
</evidence>
<dbReference type="PANTHER" id="PTHR43394:SF1">
    <property type="entry name" value="ATP-BINDING CASSETTE SUB-FAMILY B MEMBER 10, MITOCHONDRIAL"/>
    <property type="match status" value="1"/>
</dbReference>
<evidence type="ECO:0000259" key="10">
    <source>
        <dbReference type="PROSITE" id="PS50929"/>
    </source>
</evidence>
<evidence type="ECO:0000256" key="4">
    <source>
        <dbReference type="ARBA" id="ARBA00022741"/>
    </source>
</evidence>
<dbReference type="FunFam" id="3.40.50.300:FF:000604">
    <property type="entry name" value="ABC transporter B family member 28"/>
    <property type="match status" value="1"/>
</dbReference>
<gene>
    <name evidence="11" type="ORF">ISP06_07195</name>
</gene>
<dbReference type="SUPFAM" id="SSF52540">
    <property type="entry name" value="P-loop containing nucleoside triphosphate hydrolases"/>
    <property type="match status" value="1"/>
</dbReference>
<comment type="subcellular location">
    <subcellularLocation>
        <location evidence="1">Membrane</location>
        <topology evidence="1">Multi-pass membrane protein</topology>
    </subcellularLocation>
</comment>
<evidence type="ECO:0000313" key="11">
    <source>
        <dbReference type="EMBL" id="MBF4475237.1"/>
    </source>
</evidence>
<feature type="domain" description="ABC transporter" evidence="9">
    <location>
        <begin position="361"/>
        <end position="596"/>
    </location>
</feature>
<dbReference type="PROSITE" id="PS50893">
    <property type="entry name" value="ABC_TRANSPORTER_2"/>
    <property type="match status" value="1"/>
</dbReference>
<name>A0A843AJ81_METFO</name>
<evidence type="ECO:0000256" key="5">
    <source>
        <dbReference type="ARBA" id="ARBA00022840"/>
    </source>
</evidence>
<dbReference type="InterPro" id="IPR027417">
    <property type="entry name" value="P-loop_NTPase"/>
</dbReference>
<dbReference type="InterPro" id="IPR011527">
    <property type="entry name" value="ABC1_TM_dom"/>
</dbReference>
<evidence type="ECO:0000313" key="12">
    <source>
        <dbReference type="Proteomes" id="UP000606900"/>
    </source>
</evidence>
<keyword evidence="6 8" id="KW-1133">Transmembrane helix</keyword>
<feature type="transmembrane region" description="Helical" evidence="8">
    <location>
        <begin position="184"/>
        <end position="201"/>
    </location>
</feature>
<dbReference type="InterPro" id="IPR039421">
    <property type="entry name" value="Type_1_exporter"/>
</dbReference>
<dbReference type="GO" id="GO:0005524">
    <property type="term" value="F:ATP binding"/>
    <property type="evidence" value="ECO:0007669"/>
    <property type="project" value="UniProtKB-KW"/>
</dbReference>
<evidence type="ECO:0000259" key="9">
    <source>
        <dbReference type="PROSITE" id="PS50893"/>
    </source>
</evidence>
<proteinExistence type="predicted"/>
<dbReference type="Pfam" id="PF00664">
    <property type="entry name" value="ABC_membrane"/>
    <property type="match status" value="1"/>
</dbReference>
<dbReference type="PROSITE" id="PS50929">
    <property type="entry name" value="ABC_TM1F"/>
    <property type="match status" value="1"/>
</dbReference>
<dbReference type="GO" id="GO:0015421">
    <property type="term" value="F:ABC-type oligopeptide transporter activity"/>
    <property type="evidence" value="ECO:0007669"/>
    <property type="project" value="TreeGrafter"/>
</dbReference>
<dbReference type="PANTHER" id="PTHR43394">
    <property type="entry name" value="ATP-DEPENDENT PERMEASE MDL1, MITOCHONDRIAL"/>
    <property type="match status" value="1"/>
</dbReference>
<keyword evidence="3 8" id="KW-0812">Transmembrane</keyword>
<reference evidence="11" key="1">
    <citation type="submission" date="2020-10" db="EMBL/GenBank/DDBJ databases">
        <title>Dehalococcoides mccartyi of a TCE/Cr reducing biochatode.</title>
        <authorList>
            <person name="Matturro B."/>
        </authorList>
    </citation>
    <scope>NUCLEOTIDE SEQUENCE</scope>
    <source>
        <strain evidence="11">Bin2</strain>
    </source>
</reference>
<feature type="transmembrane region" description="Helical" evidence="8">
    <location>
        <begin position="162"/>
        <end position="178"/>
    </location>
</feature>
<feature type="transmembrane region" description="Helical" evidence="8">
    <location>
        <begin position="296"/>
        <end position="312"/>
    </location>
</feature>
<evidence type="ECO:0000256" key="1">
    <source>
        <dbReference type="ARBA" id="ARBA00004141"/>
    </source>
</evidence>
<keyword evidence="5 11" id="KW-0067">ATP-binding</keyword>
<dbReference type="PROSITE" id="PS00211">
    <property type="entry name" value="ABC_TRANSPORTER_1"/>
    <property type="match status" value="1"/>
</dbReference>
<dbReference type="RefSeq" id="WP_276699231.1">
    <property type="nucleotide sequence ID" value="NZ_JADIIL010000026.1"/>
</dbReference>
<dbReference type="InterPro" id="IPR017871">
    <property type="entry name" value="ABC_transporter-like_CS"/>
</dbReference>
<keyword evidence="2" id="KW-0813">Transport</keyword>
<dbReference type="InterPro" id="IPR003439">
    <property type="entry name" value="ABC_transporter-like_ATP-bd"/>
</dbReference>
<dbReference type="Gene3D" id="1.20.1560.10">
    <property type="entry name" value="ABC transporter type 1, transmembrane domain"/>
    <property type="match status" value="1"/>
</dbReference>
<dbReference type="SMART" id="SM00382">
    <property type="entry name" value="AAA"/>
    <property type="match status" value="1"/>
</dbReference>
<keyword evidence="7 8" id="KW-0472">Membrane</keyword>
<evidence type="ECO:0000256" key="6">
    <source>
        <dbReference type="ARBA" id="ARBA00022989"/>
    </source>
</evidence>
<accession>A0A843AJ81</accession>
<feature type="transmembrane region" description="Helical" evidence="8">
    <location>
        <begin position="74"/>
        <end position="101"/>
    </location>
</feature>
<dbReference type="EMBL" id="JADIIL010000026">
    <property type="protein sequence ID" value="MBF4475237.1"/>
    <property type="molecule type" value="Genomic_DNA"/>
</dbReference>
<dbReference type="InterPro" id="IPR003593">
    <property type="entry name" value="AAA+_ATPase"/>
</dbReference>
<dbReference type="Pfam" id="PF00005">
    <property type="entry name" value="ABC_tran"/>
    <property type="match status" value="1"/>
</dbReference>
<evidence type="ECO:0000256" key="2">
    <source>
        <dbReference type="ARBA" id="ARBA00022448"/>
    </source>
</evidence>
<dbReference type="Proteomes" id="UP000606900">
    <property type="component" value="Unassembled WGS sequence"/>
</dbReference>
<evidence type="ECO:0000256" key="7">
    <source>
        <dbReference type="ARBA" id="ARBA00023136"/>
    </source>
</evidence>
<feature type="transmembrane region" description="Helical" evidence="8">
    <location>
        <begin position="27"/>
        <end position="54"/>
    </location>
</feature>
<dbReference type="Gene3D" id="3.40.50.300">
    <property type="entry name" value="P-loop containing nucleotide triphosphate hydrolases"/>
    <property type="match status" value="1"/>
</dbReference>
<comment type="caution">
    <text evidence="11">The sequence shown here is derived from an EMBL/GenBank/DDBJ whole genome shotgun (WGS) entry which is preliminary data.</text>
</comment>
<feature type="domain" description="ABC transmembrane type-1" evidence="10">
    <location>
        <begin position="70"/>
        <end position="326"/>
    </location>
</feature>
<dbReference type="AlphaFoldDB" id="A0A843AJ81"/>
<dbReference type="GO" id="GO:0016020">
    <property type="term" value="C:membrane"/>
    <property type="evidence" value="ECO:0007669"/>
    <property type="project" value="UniProtKB-SubCell"/>
</dbReference>
<dbReference type="GO" id="GO:0005737">
    <property type="term" value="C:cytoplasm"/>
    <property type="evidence" value="ECO:0007669"/>
    <property type="project" value="UniProtKB-ARBA"/>
</dbReference>
<keyword evidence="4" id="KW-0547">Nucleotide-binding</keyword>
<evidence type="ECO:0000256" key="8">
    <source>
        <dbReference type="SAM" id="Phobius"/>
    </source>
</evidence>
<dbReference type="InterPro" id="IPR036640">
    <property type="entry name" value="ABC1_TM_sf"/>
</dbReference>
<dbReference type="SUPFAM" id="SSF90123">
    <property type="entry name" value="ABC transporter transmembrane region"/>
    <property type="match status" value="1"/>
</dbReference>
<sequence length="602" mass="67015">MLNTKYFKDSLLGQFTRNLTSLMPKKVVLALTLMVLLSLNEAVSLLILVPLLGMVGLDVGQGSLGQIDGIISAFFTYLGLQPTLVMILIVYVVVISISAFLTRYQTLQTSQIQYQFANHLRKRLYNSITNSNWLFFSRVKSSSLAHALTNEIDRISTGTGQFLTFIASIMILVVYIIFALELAGLITGVIFGVGIVILLILRRRASKSRTSGEDITTTTRDLYYSILQHLDGMKTIKSFGMQDENKKVFKDQSNQVASNYLDAIKSYADVKLLFDVGTVLVLAVMVFFLIEVVKLPTASLFLLIYLFVRMIPRFSTIQRAYQYFINMLPAFGNVIDLEGQFLENCETSKSEDGSIDLKETITFENVSFSYHSNDHFTLEDLNLEIPVGKTTALAGPSGAGKSTVADLIMGLISPTKGRVVVDGTAVSDEFLTSWRNRIGYVAQETFLFNETIRFNLQLASPSASEDKLNEALRLAAAYQFVSKLPEGLDTVIGDRGVRLSGGERQRLALARALLRNPSLLIMDEATSNLDSENEKKILNAIDDLHGEITILMIAHRFSTIKNADYIYLIDGGKIIGSGSWDDLLENEKGWFWDMCEVQGVNR</sequence>
<protein>
    <submittedName>
        <fullName evidence="11">ABC transporter ATP-binding protein</fullName>
    </submittedName>
</protein>